<comment type="catalytic activity">
    <reaction evidence="9">
        <text>L-seryl-[protein] + ATP = O-phospho-L-seryl-[protein] + ADP + H(+)</text>
        <dbReference type="Rhea" id="RHEA:17989"/>
        <dbReference type="Rhea" id="RHEA-COMP:9863"/>
        <dbReference type="Rhea" id="RHEA-COMP:11604"/>
        <dbReference type="ChEBI" id="CHEBI:15378"/>
        <dbReference type="ChEBI" id="CHEBI:29999"/>
        <dbReference type="ChEBI" id="CHEBI:30616"/>
        <dbReference type="ChEBI" id="CHEBI:83421"/>
        <dbReference type="ChEBI" id="CHEBI:456216"/>
        <dbReference type="EC" id="2.7.11.1"/>
    </reaction>
</comment>
<feature type="compositionally biased region" description="Low complexity" evidence="11">
    <location>
        <begin position="182"/>
        <end position="198"/>
    </location>
</feature>
<dbReference type="Pfam" id="PF00069">
    <property type="entry name" value="Pkinase"/>
    <property type="match status" value="1"/>
</dbReference>
<dbReference type="InterPro" id="IPR008271">
    <property type="entry name" value="Ser/Thr_kinase_AS"/>
</dbReference>
<dbReference type="Pfam" id="PF00169">
    <property type="entry name" value="PH"/>
    <property type="match status" value="1"/>
</dbReference>
<dbReference type="InterPro" id="IPR033923">
    <property type="entry name" value="PAK_BD"/>
</dbReference>
<dbReference type="PROSITE" id="PS00108">
    <property type="entry name" value="PROTEIN_KINASE_ST"/>
    <property type="match status" value="1"/>
</dbReference>
<accession>A0A507FGE0</accession>
<comment type="similarity">
    <text evidence="1">Belongs to the protein kinase superfamily. STE Ser/Thr protein kinase family. STE20 subfamily.</text>
</comment>
<dbReference type="InterPro" id="IPR000095">
    <property type="entry name" value="CRIB_dom"/>
</dbReference>
<feature type="compositionally biased region" description="Low complexity" evidence="11">
    <location>
        <begin position="232"/>
        <end position="253"/>
    </location>
</feature>
<sequence length="754" mass="84691">MSSYVVKRGFAAVKEDGLRSFIWSKRWLLLREQTLTFHRNENTYQALALIFLKEVESVQRTDHKPYCFEVVTKDKSYFISCRSDEELYSWMDEIYQRSPLMGIGNPTNFVHQVHVGFDLNSGAFTGLPQDWRNLLESSNISKDEITKNPQAVLDVLEFYTENLKQTQENAIYSTSSQMDNLSMSSGPSGSPSPSNSSGERPRGDSLSQRGPPRPDRGPSDRYTEERERQPRQPRGVPVPQSGRSASAAASSGRAPPPSSRTGRSTEDLNDGGSSFSDRSTAGGREYDASMNPRSSSRPSPRPEPSIASSTPSAAAAIAAAAAARDPEREREQRRREQQEREREREMELELERERAREKELQRERDREKDRERERLRSEREREREKERQRLDSERKQREREREQEEKAAAIAAASLPPSVETNATAAASANGPETTSPTNVILTSKKKKDKDVRLSTLSEGQIMDKLRTIVTKSDPTSMYQKIKMVGEGASGKVYLARPTSSAAPNGPSTVAIKQMDLKRQPRKELLVNEILIMRDSSHPNIVNYLDSFLVKEDLWLVLEYMEGGTLTNIIDNNTITEPQIAVICNETAKGLQHLHQRSIIHRDIKSDNILLGSSGQVKITDFGYCARLTADRGKRATMVGTPYWMAPEVVKQKEYGPKVDMWSLGIMAIECIEGEPPYLDEDPLKALYLIATNGTPTLKNPEKLSSQFKNFLGRCLEVDVTKRASSDELVLHPFLKSASGLAILAPLVAPKKRK</sequence>
<dbReference type="EC" id="2.7.11.1" evidence="2"/>
<evidence type="ECO:0000256" key="11">
    <source>
        <dbReference type="SAM" id="MobiDB-lite"/>
    </source>
</evidence>
<dbReference type="CDD" id="cd06614">
    <property type="entry name" value="STKc_PAK"/>
    <property type="match status" value="1"/>
</dbReference>
<keyword evidence="7 10" id="KW-0067">ATP-binding</keyword>
<evidence type="ECO:0000256" key="2">
    <source>
        <dbReference type="ARBA" id="ARBA00012513"/>
    </source>
</evidence>
<dbReference type="GO" id="GO:0005524">
    <property type="term" value="F:ATP binding"/>
    <property type="evidence" value="ECO:0007669"/>
    <property type="project" value="UniProtKB-UniRule"/>
</dbReference>
<dbReference type="CDD" id="cd13279">
    <property type="entry name" value="PH_Cla4_Ste20"/>
    <property type="match status" value="1"/>
</dbReference>
<dbReference type="PROSITE" id="PS50011">
    <property type="entry name" value="PROTEIN_KINASE_DOM"/>
    <property type="match status" value="1"/>
</dbReference>
<dbReference type="InterPro" id="IPR011993">
    <property type="entry name" value="PH-like_dom_sf"/>
</dbReference>
<evidence type="ECO:0000256" key="8">
    <source>
        <dbReference type="ARBA" id="ARBA00047899"/>
    </source>
</evidence>
<dbReference type="InterPro" id="IPR011009">
    <property type="entry name" value="Kinase-like_dom_sf"/>
</dbReference>
<dbReference type="Gene3D" id="1.10.510.10">
    <property type="entry name" value="Transferase(Phosphotransferase) domain 1"/>
    <property type="match status" value="1"/>
</dbReference>
<dbReference type="PROSITE" id="PS50108">
    <property type="entry name" value="CRIB"/>
    <property type="match status" value="1"/>
</dbReference>
<dbReference type="SMART" id="SM00285">
    <property type="entry name" value="PBD"/>
    <property type="match status" value="1"/>
</dbReference>
<feature type="compositionally biased region" description="Basic and acidic residues" evidence="11">
    <location>
        <begin position="324"/>
        <end position="407"/>
    </location>
</feature>
<feature type="domain" description="PH" evidence="12">
    <location>
        <begin position="4"/>
        <end position="99"/>
    </location>
</feature>
<dbReference type="SMART" id="SM00233">
    <property type="entry name" value="PH"/>
    <property type="match status" value="1"/>
</dbReference>
<evidence type="ECO:0000256" key="4">
    <source>
        <dbReference type="ARBA" id="ARBA00022679"/>
    </source>
</evidence>
<dbReference type="PANTHER" id="PTHR45832">
    <property type="entry name" value="SERINE/THREONINE-PROTEIN KINASE SAMKA-RELATED-RELATED"/>
    <property type="match status" value="1"/>
</dbReference>
<evidence type="ECO:0000259" key="12">
    <source>
        <dbReference type="PROSITE" id="PS50003"/>
    </source>
</evidence>
<feature type="domain" description="Protein kinase" evidence="13">
    <location>
        <begin position="479"/>
        <end position="735"/>
    </location>
</feature>
<dbReference type="SMART" id="SM00220">
    <property type="entry name" value="S_TKc"/>
    <property type="match status" value="1"/>
</dbReference>
<dbReference type="FunFam" id="3.30.200.20:FF:000705">
    <property type="entry name" value="Non-specific serine/threonine protein kinase"/>
    <property type="match status" value="1"/>
</dbReference>
<dbReference type="EMBL" id="QEAP01000131">
    <property type="protein sequence ID" value="TPX74336.1"/>
    <property type="molecule type" value="Genomic_DNA"/>
</dbReference>
<feature type="binding site" evidence="10">
    <location>
        <position position="513"/>
    </location>
    <ligand>
        <name>ATP</name>
        <dbReference type="ChEBI" id="CHEBI:30616"/>
    </ligand>
</feature>
<gene>
    <name evidence="15" type="ORF">CcCBS67573_g04396</name>
</gene>
<name>A0A507FGE0_9FUNG</name>
<dbReference type="OrthoDB" id="248923at2759"/>
<dbReference type="PROSITE" id="PS50003">
    <property type="entry name" value="PH_DOMAIN"/>
    <property type="match status" value="1"/>
</dbReference>
<proteinExistence type="inferred from homology"/>
<dbReference type="Pfam" id="PF00786">
    <property type="entry name" value="PBD"/>
    <property type="match status" value="1"/>
</dbReference>
<dbReference type="AlphaFoldDB" id="A0A507FGE0"/>
<dbReference type="FunFam" id="2.30.29.30:FF:000348">
    <property type="entry name" value="Non-specific serine/threonine protein kinase"/>
    <property type="match status" value="1"/>
</dbReference>
<dbReference type="Gene3D" id="3.90.810.10">
    <property type="entry name" value="CRIB domain"/>
    <property type="match status" value="1"/>
</dbReference>
<dbReference type="FunFam" id="1.10.510.10:FF:000139">
    <property type="entry name" value="Non-specific serine/threonine protein kinase"/>
    <property type="match status" value="1"/>
</dbReference>
<dbReference type="FunFam" id="3.90.810.10:FF:000005">
    <property type="entry name" value="Non-specific serine/threonine protein kinase"/>
    <property type="match status" value="1"/>
</dbReference>
<evidence type="ECO:0000256" key="7">
    <source>
        <dbReference type="ARBA" id="ARBA00022840"/>
    </source>
</evidence>
<feature type="compositionally biased region" description="Low complexity" evidence="11">
    <location>
        <begin position="292"/>
        <end position="323"/>
    </location>
</feature>
<organism evidence="15 16">
    <name type="scientific">Chytriomyces confervae</name>
    <dbReference type="NCBI Taxonomy" id="246404"/>
    <lineage>
        <taxon>Eukaryota</taxon>
        <taxon>Fungi</taxon>
        <taxon>Fungi incertae sedis</taxon>
        <taxon>Chytridiomycota</taxon>
        <taxon>Chytridiomycota incertae sedis</taxon>
        <taxon>Chytridiomycetes</taxon>
        <taxon>Chytridiales</taxon>
        <taxon>Chytriomycetaceae</taxon>
        <taxon>Chytriomyces</taxon>
    </lineage>
</organism>
<dbReference type="InterPro" id="IPR036936">
    <property type="entry name" value="CRIB_dom_sf"/>
</dbReference>
<keyword evidence="6" id="KW-0418">Kinase</keyword>
<dbReference type="STRING" id="246404.A0A507FGE0"/>
<dbReference type="CDD" id="cd01093">
    <property type="entry name" value="CRIB_PAK_like"/>
    <property type="match status" value="1"/>
</dbReference>
<feature type="domain" description="CRIB" evidence="14">
    <location>
        <begin position="103"/>
        <end position="116"/>
    </location>
</feature>
<keyword evidence="5 10" id="KW-0547">Nucleotide-binding</keyword>
<evidence type="ECO:0000256" key="3">
    <source>
        <dbReference type="ARBA" id="ARBA00022527"/>
    </source>
</evidence>
<feature type="compositionally biased region" description="Polar residues" evidence="11">
    <location>
        <begin position="419"/>
        <end position="439"/>
    </location>
</feature>
<comment type="caution">
    <text evidence="15">The sequence shown here is derived from an EMBL/GenBank/DDBJ whole genome shotgun (WGS) entry which is preliminary data.</text>
</comment>
<reference evidence="15 16" key="1">
    <citation type="journal article" date="2019" name="Sci. Rep.">
        <title>Comparative genomics of chytrid fungi reveal insights into the obligate biotrophic and pathogenic lifestyle of Synchytrium endobioticum.</title>
        <authorList>
            <person name="van de Vossenberg B.T.L.H."/>
            <person name="Warris S."/>
            <person name="Nguyen H.D.T."/>
            <person name="van Gent-Pelzer M.P.E."/>
            <person name="Joly D.L."/>
            <person name="van de Geest H.C."/>
            <person name="Bonants P.J.M."/>
            <person name="Smith D.S."/>
            <person name="Levesque C.A."/>
            <person name="van der Lee T.A.J."/>
        </authorList>
    </citation>
    <scope>NUCLEOTIDE SEQUENCE [LARGE SCALE GENOMIC DNA]</scope>
    <source>
        <strain evidence="15 16">CBS 675.73</strain>
    </source>
</reference>
<dbReference type="GO" id="GO:0004674">
    <property type="term" value="F:protein serine/threonine kinase activity"/>
    <property type="evidence" value="ECO:0007669"/>
    <property type="project" value="UniProtKB-KW"/>
</dbReference>
<evidence type="ECO:0000256" key="10">
    <source>
        <dbReference type="PROSITE-ProRule" id="PRU10141"/>
    </source>
</evidence>
<dbReference type="SUPFAM" id="SSF56112">
    <property type="entry name" value="Protein kinase-like (PK-like)"/>
    <property type="match status" value="1"/>
</dbReference>
<comment type="catalytic activity">
    <reaction evidence="8">
        <text>L-threonyl-[protein] + ATP = O-phospho-L-threonyl-[protein] + ADP + H(+)</text>
        <dbReference type="Rhea" id="RHEA:46608"/>
        <dbReference type="Rhea" id="RHEA-COMP:11060"/>
        <dbReference type="Rhea" id="RHEA-COMP:11605"/>
        <dbReference type="ChEBI" id="CHEBI:15378"/>
        <dbReference type="ChEBI" id="CHEBI:30013"/>
        <dbReference type="ChEBI" id="CHEBI:30616"/>
        <dbReference type="ChEBI" id="CHEBI:61977"/>
        <dbReference type="ChEBI" id="CHEBI:456216"/>
        <dbReference type="EC" id="2.7.11.1"/>
    </reaction>
</comment>
<dbReference type="InterPro" id="IPR001849">
    <property type="entry name" value="PH_domain"/>
</dbReference>
<evidence type="ECO:0000256" key="9">
    <source>
        <dbReference type="ARBA" id="ARBA00048679"/>
    </source>
</evidence>
<dbReference type="PANTHER" id="PTHR45832:SF22">
    <property type="entry name" value="SERINE_THREONINE-PROTEIN KINASE SAMKA-RELATED"/>
    <property type="match status" value="1"/>
</dbReference>
<dbReference type="Gene3D" id="2.30.29.30">
    <property type="entry name" value="Pleckstrin-homology domain (PH domain)/Phosphotyrosine-binding domain (PTB)"/>
    <property type="match status" value="1"/>
</dbReference>
<evidence type="ECO:0000313" key="15">
    <source>
        <dbReference type="EMBL" id="TPX74336.1"/>
    </source>
</evidence>
<evidence type="ECO:0000256" key="5">
    <source>
        <dbReference type="ARBA" id="ARBA00022741"/>
    </source>
</evidence>
<dbReference type="InterPro" id="IPR051931">
    <property type="entry name" value="PAK3-like"/>
</dbReference>
<evidence type="ECO:0000259" key="14">
    <source>
        <dbReference type="PROSITE" id="PS50108"/>
    </source>
</evidence>
<dbReference type="SUPFAM" id="SSF50729">
    <property type="entry name" value="PH domain-like"/>
    <property type="match status" value="1"/>
</dbReference>
<dbReference type="Proteomes" id="UP000320333">
    <property type="component" value="Unassembled WGS sequence"/>
</dbReference>
<dbReference type="InterPro" id="IPR017441">
    <property type="entry name" value="Protein_kinase_ATP_BS"/>
</dbReference>
<evidence type="ECO:0000256" key="6">
    <source>
        <dbReference type="ARBA" id="ARBA00022777"/>
    </source>
</evidence>
<evidence type="ECO:0000256" key="1">
    <source>
        <dbReference type="ARBA" id="ARBA00008874"/>
    </source>
</evidence>
<protein>
    <recommendedName>
        <fullName evidence="2">non-specific serine/threonine protein kinase</fullName>
        <ecNumber evidence="2">2.7.11.1</ecNumber>
    </recommendedName>
</protein>
<feature type="region of interest" description="Disordered" evidence="11">
    <location>
        <begin position="178"/>
        <end position="439"/>
    </location>
</feature>
<keyword evidence="3" id="KW-0723">Serine/threonine-protein kinase</keyword>
<feature type="compositionally biased region" description="Basic and acidic residues" evidence="11">
    <location>
        <begin position="212"/>
        <end position="230"/>
    </location>
</feature>
<dbReference type="PROSITE" id="PS00107">
    <property type="entry name" value="PROTEIN_KINASE_ATP"/>
    <property type="match status" value="1"/>
</dbReference>
<keyword evidence="16" id="KW-1185">Reference proteome</keyword>
<evidence type="ECO:0000259" key="13">
    <source>
        <dbReference type="PROSITE" id="PS50011"/>
    </source>
</evidence>
<evidence type="ECO:0000313" key="16">
    <source>
        <dbReference type="Proteomes" id="UP000320333"/>
    </source>
</evidence>
<dbReference type="GO" id="GO:0106310">
    <property type="term" value="F:protein serine kinase activity"/>
    <property type="evidence" value="ECO:0007669"/>
    <property type="project" value="RHEA"/>
</dbReference>
<dbReference type="Gene3D" id="3.30.200.20">
    <property type="entry name" value="Phosphorylase Kinase, domain 1"/>
    <property type="match status" value="1"/>
</dbReference>
<keyword evidence="4" id="KW-0808">Transferase</keyword>
<dbReference type="InterPro" id="IPR000719">
    <property type="entry name" value="Prot_kinase_dom"/>
</dbReference>